<keyword evidence="2" id="KW-1185">Reference proteome</keyword>
<reference evidence="1" key="2">
    <citation type="submission" date="2025-08" db="UniProtKB">
        <authorList>
            <consortium name="Ensembl"/>
        </authorList>
    </citation>
    <scope>IDENTIFICATION</scope>
</reference>
<dbReference type="Proteomes" id="UP000008672">
    <property type="component" value="Unassembled WGS sequence"/>
</dbReference>
<name>H3B0R4_LATCH</name>
<accession>H3B0R4</accession>
<dbReference type="PANTHER" id="PTHR37162:SF6">
    <property type="entry name" value="BED-TYPE DOMAIN-CONTAINING PROTEIN"/>
    <property type="match status" value="1"/>
</dbReference>
<evidence type="ECO:0000313" key="2">
    <source>
        <dbReference type="Proteomes" id="UP000008672"/>
    </source>
</evidence>
<dbReference type="InParanoid" id="H3B0R4"/>
<dbReference type="GeneTree" id="ENSGT00940000165202"/>
<proteinExistence type="predicted"/>
<dbReference type="eggNOG" id="ENOG502RX81">
    <property type="taxonomic scope" value="Eukaryota"/>
</dbReference>
<protein>
    <submittedName>
        <fullName evidence="1">Uncharacterized protein</fullName>
    </submittedName>
</protein>
<organism evidence="1 2">
    <name type="scientific">Latimeria chalumnae</name>
    <name type="common">Coelacanth</name>
    <dbReference type="NCBI Taxonomy" id="7897"/>
    <lineage>
        <taxon>Eukaryota</taxon>
        <taxon>Metazoa</taxon>
        <taxon>Chordata</taxon>
        <taxon>Craniata</taxon>
        <taxon>Vertebrata</taxon>
        <taxon>Euteleostomi</taxon>
        <taxon>Coelacanthiformes</taxon>
        <taxon>Coelacanthidae</taxon>
        <taxon>Latimeria</taxon>
    </lineage>
</organism>
<dbReference type="HOGENOM" id="CLU_084594_1_0_1"/>
<dbReference type="EMBL" id="AFYH01027952">
    <property type="status" value="NOT_ANNOTATED_CDS"/>
    <property type="molecule type" value="Genomic_DNA"/>
</dbReference>
<reference evidence="2" key="1">
    <citation type="submission" date="2011-08" db="EMBL/GenBank/DDBJ databases">
        <title>The draft genome of Latimeria chalumnae.</title>
        <authorList>
            <person name="Di Palma F."/>
            <person name="Alfoldi J."/>
            <person name="Johnson J."/>
            <person name="Berlin A."/>
            <person name="Gnerre S."/>
            <person name="Jaffe D."/>
            <person name="MacCallum I."/>
            <person name="Young S."/>
            <person name="Walker B.J."/>
            <person name="Lander E."/>
            <person name="Lindblad-Toh K."/>
        </authorList>
    </citation>
    <scope>NUCLEOTIDE SEQUENCE [LARGE SCALE GENOMIC DNA]</scope>
    <source>
        <strain evidence="2">Wild caught</strain>
    </source>
</reference>
<dbReference type="Ensembl" id="ENSLACT00000015593.1">
    <property type="protein sequence ID" value="ENSLACP00000015485.1"/>
    <property type="gene ID" value="ENSLACG00000013634.1"/>
</dbReference>
<sequence>WGKEFSCLCKTEDLFKARCTVCNKDFSILHRGNYDVKQHATGEMHIRNIKSKSSSQLINTFFVPEGSSEGDKVTAAELATVYHAIKHNFSSSSMDCSVKLTQKIFNDSSSIGKKLSCGRTKAESIVKNVLAPKAVSQVLLALPGDGKPLPFAIQTDASNKGNHKMFPIAVQFFTPQNGLLNRMIDFVENPDESANGTIKCIINSLENVEL</sequence>
<dbReference type="PANTHER" id="PTHR37162">
    <property type="entry name" value="HAT FAMILY DIMERISATION DOMAINCONTAINING PROTEIN-RELATED"/>
    <property type="match status" value="1"/>
</dbReference>
<evidence type="ECO:0000313" key="1">
    <source>
        <dbReference type="Ensembl" id="ENSLACP00000015485.1"/>
    </source>
</evidence>
<dbReference type="OMA" id="DTHARCT"/>
<dbReference type="AlphaFoldDB" id="H3B0R4"/>
<reference evidence="1" key="3">
    <citation type="submission" date="2025-09" db="UniProtKB">
        <authorList>
            <consortium name="Ensembl"/>
        </authorList>
    </citation>
    <scope>IDENTIFICATION</scope>
</reference>